<comment type="caution">
    <text evidence="7">The sequence shown here is derived from an EMBL/GenBank/DDBJ whole genome shotgun (WGS) entry which is preliminary data.</text>
</comment>
<dbReference type="InterPro" id="IPR050700">
    <property type="entry name" value="YIM1/Zinc_Alcohol_DH_Fams"/>
</dbReference>
<protein>
    <recommendedName>
        <fullName evidence="5">Zinc-type alcohol dehydrogenase-like protein</fullName>
    </recommendedName>
</protein>
<dbReference type="InterPro" id="IPR013154">
    <property type="entry name" value="ADH-like_N"/>
</dbReference>
<dbReference type="SMART" id="SM00829">
    <property type="entry name" value="PKS_ER"/>
    <property type="match status" value="1"/>
</dbReference>
<dbReference type="InterPro" id="IPR013149">
    <property type="entry name" value="ADH-like_C"/>
</dbReference>
<dbReference type="Gene3D" id="3.90.180.10">
    <property type="entry name" value="Medium-chain alcohol dehydrogenases, catalytic domain"/>
    <property type="match status" value="1"/>
</dbReference>
<dbReference type="SUPFAM" id="SSF50129">
    <property type="entry name" value="GroES-like"/>
    <property type="match status" value="1"/>
</dbReference>
<dbReference type="GO" id="GO:0016491">
    <property type="term" value="F:oxidoreductase activity"/>
    <property type="evidence" value="ECO:0007669"/>
    <property type="project" value="UniProtKB-KW"/>
</dbReference>
<dbReference type="CDD" id="cd08252">
    <property type="entry name" value="AL_MDR"/>
    <property type="match status" value="1"/>
</dbReference>
<sequence>MSLFDTFKQLWPFGQDKMWAVGFDQALPVEDPNVFLAKKVARPRPAAHELLVKVAASGLNPVDSKMRQSYQDTGVFRILGFDAMGEVVATGAEVSNFAVGDKVYYAGAQRQQGAHADYQVVDARLVGHAPRALTPAEAAAVPLTAITAVEILHDAFGYDITAETAAGKSILILNGAGGVGSMLIQLAKYLGMTVITTASRLESVEWVKQLGADYILDYQQDIKAQLIKIQHEQVDNIAILQDTNTYWPLVLTTIRPFGRIASIVETTGPIDMGPLKNIGAQFSWIFMFAKGNYGVDMVSQGEALNTVANLIDQHIIQSTLTTTFEGLTVENLRQATAMVEGGHMIGKAVIRHEEIG</sequence>
<evidence type="ECO:0000256" key="4">
    <source>
        <dbReference type="ARBA" id="ARBA00023002"/>
    </source>
</evidence>
<evidence type="ECO:0000313" key="8">
    <source>
        <dbReference type="Proteomes" id="UP000478636"/>
    </source>
</evidence>
<dbReference type="NCBIfam" id="TIGR02817">
    <property type="entry name" value="adh_fam_1"/>
    <property type="match status" value="1"/>
</dbReference>
<dbReference type="Proteomes" id="UP000478636">
    <property type="component" value="Unassembled WGS sequence"/>
</dbReference>
<dbReference type="PANTHER" id="PTHR11695">
    <property type="entry name" value="ALCOHOL DEHYDROGENASE RELATED"/>
    <property type="match status" value="1"/>
</dbReference>
<accession>A0A6L7A6L6</accession>
<dbReference type="InterPro" id="IPR002364">
    <property type="entry name" value="Quin_OxRdtase/zeta-crystal_CS"/>
</dbReference>
<dbReference type="AlphaFoldDB" id="A0A6L7A6L6"/>
<dbReference type="InterPro" id="IPR036291">
    <property type="entry name" value="NAD(P)-bd_dom_sf"/>
</dbReference>
<dbReference type="InterPro" id="IPR014182">
    <property type="entry name" value="ADH_Zn_typ-1"/>
</dbReference>
<evidence type="ECO:0000313" key="7">
    <source>
        <dbReference type="EMBL" id="MWN21237.1"/>
    </source>
</evidence>
<evidence type="ECO:0000256" key="2">
    <source>
        <dbReference type="ARBA" id="ARBA00022723"/>
    </source>
</evidence>
<dbReference type="Pfam" id="PF08240">
    <property type="entry name" value="ADH_N"/>
    <property type="match status" value="1"/>
</dbReference>
<dbReference type="SUPFAM" id="SSF51735">
    <property type="entry name" value="NAD(P)-binding Rossmann-fold domains"/>
    <property type="match status" value="1"/>
</dbReference>
<name>A0A6L7A6L6_LEULA</name>
<organism evidence="7 8">
    <name type="scientific">Leuconostoc lactis</name>
    <dbReference type="NCBI Taxonomy" id="1246"/>
    <lineage>
        <taxon>Bacteria</taxon>
        <taxon>Bacillati</taxon>
        <taxon>Bacillota</taxon>
        <taxon>Bacilli</taxon>
        <taxon>Lactobacillales</taxon>
        <taxon>Lactobacillaceae</taxon>
        <taxon>Leuconostoc</taxon>
    </lineage>
</organism>
<feature type="domain" description="Enoyl reductase (ER)" evidence="6">
    <location>
        <begin position="30"/>
        <end position="350"/>
    </location>
</feature>
<dbReference type="InterPro" id="IPR011032">
    <property type="entry name" value="GroES-like_sf"/>
</dbReference>
<keyword evidence="2 5" id="KW-0479">Metal-binding</keyword>
<keyword evidence="4 5" id="KW-0560">Oxidoreductase</keyword>
<dbReference type="PANTHER" id="PTHR11695:SF294">
    <property type="entry name" value="RETICULON-4-INTERACTING PROTEIN 1, MITOCHONDRIAL"/>
    <property type="match status" value="1"/>
</dbReference>
<dbReference type="EMBL" id="WSZI01000013">
    <property type="protein sequence ID" value="MWN21237.1"/>
    <property type="molecule type" value="Genomic_DNA"/>
</dbReference>
<dbReference type="GO" id="GO:0008270">
    <property type="term" value="F:zinc ion binding"/>
    <property type="evidence" value="ECO:0007669"/>
    <property type="project" value="InterPro"/>
</dbReference>
<dbReference type="InterPro" id="IPR020843">
    <property type="entry name" value="ER"/>
</dbReference>
<evidence type="ECO:0000256" key="5">
    <source>
        <dbReference type="RuleBase" id="RU364000"/>
    </source>
</evidence>
<comment type="similarity">
    <text evidence="1 5">Belongs to the zinc-containing alcohol dehydrogenase family. Quinone oxidoreductase subfamily.</text>
</comment>
<dbReference type="PROSITE" id="PS01162">
    <property type="entry name" value="QOR_ZETA_CRYSTAL"/>
    <property type="match status" value="1"/>
</dbReference>
<keyword evidence="3 5" id="KW-0862">Zinc</keyword>
<dbReference type="RefSeq" id="WP_252968219.1">
    <property type="nucleotide sequence ID" value="NZ_DAITWI010000002.1"/>
</dbReference>
<proteinExistence type="inferred from homology"/>
<dbReference type="Gene3D" id="3.40.50.720">
    <property type="entry name" value="NAD(P)-binding Rossmann-like Domain"/>
    <property type="match status" value="1"/>
</dbReference>
<evidence type="ECO:0000259" key="6">
    <source>
        <dbReference type="SMART" id="SM00829"/>
    </source>
</evidence>
<dbReference type="Pfam" id="PF00107">
    <property type="entry name" value="ADH_zinc_N"/>
    <property type="match status" value="1"/>
</dbReference>
<gene>
    <name evidence="7" type="ORF">GQS40_06070</name>
</gene>
<evidence type="ECO:0000256" key="3">
    <source>
        <dbReference type="ARBA" id="ARBA00022833"/>
    </source>
</evidence>
<evidence type="ECO:0000256" key="1">
    <source>
        <dbReference type="ARBA" id="ARBA00010371"/>
    </source>
</evidence>
<reference evidence="7 8" key="1">
    <citation type="submission" date="2019-12" db="EMBL/GenBank/DDBJ databases">
        <title>Complete genome sequence of Leuconostoc lactis strain AVN1 provides insights into metabolic potential.</title>
        <authorList>
            <person name="Besrour N."/>
            <person name="Najjari A."/>
            <person name="Fhoula I."/>
            <person name="Jaballah S."/>
            <person name="Klibi N."/>
            <person name="Ouzari H.I."/>
        </authorList>
    </citation>
    <scope>NUCLEOTIDE SEQUENCE [LARGE SCALE GENOMIC DNA]</scope>
    <source>
        <strain evidence="7 8">AVN1</strain>
    </source>
</reference>